<keyword evidence="4" id="KW-1003">Cell membrane</keyword>
<evidence type="ECO:0000256" key="9">
    <source>
        <dbReference type="SAM" id="Phobius"/>
    </source>
</evidence>
<dbReference type="GO" id="GO:0055085">
    <property type="term" value="P:transmembrane transport"/>
    <property type="evidence" value="ECO:0007669"/>
    <property type="project" value="TreeGrafter"/>
</dbReference>
<dbReference type="EMBL" id="JAKNGE010000028">
    <property type="protein sequence ID" value="MCG4747804.1"/>
    <property type="molecule type" value="Genomic_DNA"/>
</dbReference>
<dbReference type="InterPro" id="IPR002549">
    <property type="entry name" value="AI-2E-like"/>
</dbReference>
<name>A0AAX1SHR5_9FIRM</name>
<comment type="caution">
    <text evidence="10">The sequence shown here is derived from an EMBL/GenBank/DDBJ whole genome shotgun (WGS) entry which is preliminary data.</text>
</comment>
<evidence type="ECO:0000256" key="2">
    <source>
        <dbReference type="ARBA" id="ARBA00009773"/>
    </source>
</evidence>
<comment type="subcellular location">
    <subcellularLocation>
        <location evidence="1">Cell membrane</location>
        <topology evidence="1">Multi-pass membrane protein</topology>
    </subcellularLocation>
</comment>
<accession>A0AAX1SHR5</accession>
<reference evidence="10" key="3">
    <citation type="submission" date="2022-01" db="EMBL/GenBank/DDBJ databases">
        <title>Collection of gut derived symbiotic bacterial strains cultured from healthy donors.</title>
        <authorList>
            <person name="Lin H."/>
            <person name="Kohout C."/>
            <person name="Waligurski E."/>
            <person name="Pamer E.G."/>
        </authorList>
    </citation>
    <scope>NUCLEOTIDE SEQUENCE</scope>
    <source>
        <strain evidence="10">DFI.6.55</strain>
    </source>
</reference>
<evidence type="ECO:0000256" key="4">
    <source>
        <dbReference type="ARBA" id="ARBA00022475"/>
    </source>
</evidence>
<evidence type="ECO:0000256" key="1">
    <source>
        <dbReference type="ARBA" id="ARBA00004651"/>
    </source>
</evidence>
<feature type="transmembrane region" description="Helical" evidence="9">
    <location>
        <begin position="328"/>
        <end position="361"/>
    </location>
</feature>
<feature type="transmembrane region" description="Helical" evidence="9">
    <location>
        <begin position="297"/>
        <end position="316"/>
    </location>
</feature>
<evidence type="ECO:0000256" key="3">
    <source>
        <dbReference type="ARBA" id="ARBA00022448"/>
    </source>
</evidence>
<dbReference type="PANTHER" id="PTHR21716:SF53">
    <property type="entry name" value="PERMEASE PERM-RELATED"/>
    <property type="match status" value="1"/>
</dbReference>
<dbReference type="Proteomes" id="UP000669239">
    <property type="component" value="Unassembled WGS sequence"/>
</dbReference>
<dbReference type="Pfam" id="PF01594">
    <property type="entry name" value="AI-2E_transport"/>
    <property type="match status" value="1"/>
</dbReference>
<feature type="transmembrane region" description="Helical" evidence="9">
    <location>
        <begin position="78"/>
        <end position="99"/>
    </location>
</feature>
<comment type="similarity">
    <text evidence="2">Belongs to the autoinducer-2 exporter (AI-2E) (TC 2.A.86) family.</text>
</comment>
<feature type="transmembrane region" description="Helical" evidence="9">
    <location>
        <begin position="35"/>
        <end position="57"/>
    </location>
</feature>
<keyword evidence="6 9" id="KW-1133">Transmembrane helix</keyword>
<protein>
    <submittedName>
        <fullName evidence="10">AI-2E family transporter</fullName>
    </submittedName>
</protein>
<reference evidence="11" key="2">
    <citation type="submission" date="2020-02" db="EMBL/GenBank/DDBJ databases">
        <authorList>
            <person name="Littmann E."/>
            <person name="Sorbara M."/>
        </authorList>
    </citation>
    <scope>NUCLEOTIDE SEQUENCE</scope>
    <source>
        <strain evidence="11">MSK.1.17</strain>
    </source>
</reference>
<dbReference type="AlphaFoldDB" id="A0AAX1SHR5"/>
<keyword evidence="5 9" id="KW-0812">Transmembrane</keyword>
<keyword evidence="12" id="KW-1185">Reference proteome</keyword>
<evidence type="ECO:0000256" key="7">
    <source>
        <dbReference type="ARBA" id="ARBA00023136"/>
    </source>
</evidence>
<evidence type="ECO:0000313" key="11">
    <source>
        <dbReference type="EMBL" id="NSJ50503.1"/>
    </source>
</evidence>
<dbReference type="GO" id="GO:0005886">
    <property type="term" value="C:plasma membrane"/>
    <property type="evidence" value="ECO:0007669"/>
    <property type="project" value="UniProtKB-SubCell"/>
</dbReference>
<feature type="transmembrane region" description="Helical" evidence="9">
    <location>
        <begin position="12"/>
        <end position="29"/>
    </location>
</feature>
<dbReference type="EMBL" id="JAAITT010000026">
    <property type="protein sequence ID" value="NSJ50503.1"/>
    <property type="molecule type" value="Genomic_DNA"/>
</dbReference>
<proteinExistence type="inferred from homology"/>
<feature type="compositionally biased region" description="Basic and acidic residues" evidence="8">
    <location>
        <begin position="409"/>
        <end position="419"/>
    </location>
</feature>
<evidence type="ECO:0000256" key="5">
    <source>
        <dbReference type="ARBA" id="ARBA00022692"/>
    </source>
</evidence>
<feature type="transmembrane region" description="Helical" evidence="9">
    <location>
        <begin position="233"/>
        <end position="254"/>
    </location>
</feature>
<gene>
    <name evidence="11" type="ORF">G5B36_17600</name>
    <name evidence="10" type="ORF">L0N08_20450</name>
</gene>
<evidence type="ECO:0000313" key="13">
    <source>
        <dbReference type="Proteomes" id="UP001299608"/>
    </source>
</evidence>
<feature type="region of interest" description="Disordered" evidence="8">
    <location>
        <begin position="369"/>
        <end position="419"/>
    </location>
</feature>
<feature type="transmembrane region" description="Helical" evidence="9">
    <location>
        <begin position="169"/>
        <end position="194"/>
    </location>
</feature>
<keyword evidence="7 9" id="KW-0472">Membrane</keyword>
<sequence>MELNQDTIKKLRGLILFTVIVVVAGINYTRLLDVAAALFNMAWPFILGAAIAFILNVPMRNIERHLIMFREDSRLRRPVSLVVTILLVSGVLFLVTFVVTPQLLKTFMALQSSVPLFFAGVQDEMERLFASIPQITDYVNQIEVDWQQIFQDMVEFLKTGAGSMLNSTFSAAVSIVSGVSSFLIGFIFAIYILLQKETLGRQMKKLLSAFLPEPVTARIVEIASLTERTFSNFLTGQCVEAVILGTMFFVVLTLGRLPYALLIGVLIAFTALIPIFGAFIGLGVGVFLMLMVEPMDALIFTIIFFVLQQIEGNLIYPYVVGNSVGLPSIWVLVAVTLGGSMMGIVGMLIFIPLCSVLYALLRDEVNGRLERPKPTGRSRTNGNKAVRTRRPKDKAVKTGPAAQASAMEAEARQEDRSGK</sequence>
<feature type="transmembrane region" description="Helical" evidence="9">
    <location>
        <begin position="260"/>
        <end position="290"/>
    </location>
</feature>
<dbReference type="PANTHER" id="PTHR21716">
    <property type="entry name" value="TRANSMEMBRANE PROTEIN"/>
    <property type="match status" value="1"/>
</dbReference>
<evidence type="ECO:0000313" key="10">
    <source>
        <dbReference type="EMBL" id="MCG4747804.1"/>
    </source>
</evidence>
<keyword evidence="3" id="KW-0813">Transport</keyword>
<evidence type="ECO:0000313" key="12">
    <source>
        <dbReference type="Proteomes" id="UP000669239"/>
    </source>
</evidence>
<organism evidence="10 13">
    <name type="scientific">Enterocloster aldenensis</name>
    <dbReference type="NCBI Taxonomy" id="358742"/>
    <lineage>
        <taxon>Bacteria</taxon>
        <taxon>Bacillati</taxon>
        <taxon>Bacillota</taxon>
        <taxon>Clostridia</taxon>
        <taxon>Lachnospirales</taxon>
        <taxon>Lachnospiraceae</taxon>
        <taxon>Enterocloster</taxon>
    </lineage>
</organism>
<reference evidence="11 12" key="1">
    <citation type="journal article" date="2020" name="Cell Host Microbe">
        <title>Functional and Genomic Variation between Human-Derived Isolates of Lachnospiraceae Reveals Inter- and Intra-Species Diversity.</title>
        <authorList>
            <person name="Sorbara M.T."/>
            <person name="Littmann E.R."/>
            <person name="Fontana E."/>
            <person name="Moody T.U."/>
            <person name="Kohout C.E."/>
            <person name="Gjonbalaj M."/>
            <person name="Eaton V."/>
            <person name="Seok R."/>
            <person name="Leiner I.M."/>
            <person name="Pamer E.G."/>
        </authorList>
    </citation>
    <scope>NUCLEOTIDE SEQUENCE [LARGE SCALE GENOMIC DNA]</scope>
    <source>
        <strain evidence="11 12">MSK.1.17</strain>
    </source>
</reference>
<dbReference type="Proteomes" id="UP001299608">
    <property type="component" value="Unassembled WGS sequence"/>
</dbReference>
<evidence type="ECO:0000256" key="8">
    <source>
        <dbReference type="SAM" id="MobiDB-lite"/>
    </source>
</evidence>
<evidence type="ECO:0000256" key="6">
    <source>
        <dbReference type="ARBA" id="ARBA00022989"/>
    </source>
</evidence>